<reference evidence="16 17" key="1">
    <citation type="submission" date="2014-12" db="EMBL/GenBank/DDBJ databases">
        <title>Genome sequencing of Alteromonas marina AD001.</title>
        <authorList>
            <person name="Adrian T.G.S."/>
            <person name="Chan K.G."/>
        </authorList>
    </citation>
    <scope>NUCLEOTIDE SEQUENCE [LARGE SCALE GENOMIC DNA]</scope>
    <source>
        <strain evidence="16 17">AD001</strain>
    </source>
</reference>
<keyword evidence="17" id="KW-1185">Reference proteome</keyword>
<dbReference type="EMBL" id="JWLW01000066">
    <property type="protein sequence ID" value="KHT44638.1"/>
    <property type="molecule type" value="Genomic_DNA"/>
</dbReference>
<keyword evidence="7 12" id="KW-0798">TonB box</keyword>
<dbReference type="InterPro" id="IPR037066">
    <property type="entry name" value="Plug_dom_sf"/>
</dbReference>
<evidence type="ECO:0000313" key="16">
    <source>
        <dbReference type="EMBL" id="KHT44638.1"/>
    </source>
</evidence>
<comment type="similarity">
    <text evidence="2">Belongs to the TonB-dependent receptor family. Hemoglobin/haptoglobin binding protein subfamily.</text>
</comment>
<keyword evidence="10 11" id="KW-0998">Cell outer membrane</keyword>
<keyword evidence="4 11" id="KW-1134">Transmembrane beta strand</keyword>
<dbReference type="InterPro" id="IPR012910">
    <property type="entry name" value="Plug_dom"/>
</dbReference>
<gene>
    <name evidence="16" type="ORF">RJ41_17440</name>
</gene>
<evidence type="ECO:0000259" key="15">
    <source>
        <dbReference type="Pfam" id="PF07715"/>
    </source>
</evidence>
<dbReference type="SUPFAM" id="SSF56935">
    <property type="entry name" value="Porins"/>
    <property type="match status" value="1"/>
</dbReference>
<keyword evidence="6 13" id="KW-0732">Signal</keyword>
<evidence type="ECO:0000256" key="7">
    <source>
        <dbReference type="ARBA" id="ARBA00023077"/>
    </source>
</evidence>
<feature type="domain" description="TonB-dependent receptor-like beta-barrel" evidence="14">
    <location>
        <begin position="193"/>
        <end position="614"/>
    </location>
</feature>
<dbReference type="Gene3D" id="2.170.130.10">
    <property type="entry name" value="TonB-dependent receptor, plug domain"/>
    <property type="match status" value="1"/>
</dbReference>
<evidence type="ECO:0000256" key="1">
    <source>
        <dbReference type="ARBA" id="ARBA00004571"/>
    </source>
</evidence>
<dbReference type="PANTHER" id="PTHR30069">
    <property type="entry name" value="TONB-DEPENDENT OUTER MEMBRANE RECEPTOR"/>
    <property type="match status" value="1"/>
</dbReference>
<name>A0A0B3XYL7_9ALTE</name>
<dbReference type="Proteomes" id="UP000031197">
    <property type="component" value="Unassembled WGS sequence"/>
</dbReference>
<dbReference type="Pfam" id="PF07715">
    <property type="entry name" value="Plug"/>
    <property type="match status" value="1"/>
</dbReference>
<evidence type="ECO:0000256" key="12">
    <source>
        <dbReference type="RuleBase" id="RU003357"/>
    </source>
</evidence>
<dbReference type="InterPro" id="IPR000531">
    <property type="entry name" value="Beta-barrel_TonB"/>
</dbReference>
<evidence type="ECO:0000313" key="17">
    <source>
        <dbReference type="Proteomes" id="UP000031197"/>
    </source>
</evidence>
<dbReference type="PANTHER" id="PTHR30069:SF29">
    <property type="entry name" value="HEMOGLOBIN AND HEMOGLOBIN-HAPTOGLOBIN-BINDING PROTEIN 1-RELATED"/>
    <property type="match status" value="1"/>
</dbReference>
<evidence type="ECO:0000256" key="8">
    <source>
        <dbReference type="ARBA" id="ARBA00023136"/>
    </source>
</evidence>
<evidence type="ECO:0000256" key="2">
    <source>
        <dbReference type="ARBA" id="ARBA00008143"/>
    </source>
</evidence>
<evidence type="ECO:0000256" key="5">
    <source>
        <dbReference type="ARBA" id="ARBA00022692"/>
    </source>
</evidence>
<dbReference type="RefSeq" id="WP_039223439.1">
    <property type="nucleotide sequence ID" value="NZ_JWLW01000066.1"/>
</dbReference>
<evidence type="ECO:0000256" key="3">
    <source>
        <dbReference type="ARBA" id="ARBA00022448"/>
    </source>
</evidence>
<dbReference type="GO" id="GO:0044718">
    <property type="term" value="P:siderophore transmembrane transport"/>
    <property type="evidence" value="ECO:0007669"/>
    <property type="project" value="TreeGrafter"/>
</dbReference>
<feature type="chain" id="PRO_5002084625" evidence="13">
    <location>
        <begin position="25"/>
        <end position="647"/>
    </location>
</feature>
<evidence type="ECO:0000256" key="13">
    <source>
        <dbReference type="SAM" id="SignalP"/>
    </source>
</evidence>
<evidence type="ECO:0000256" key="4">
    <source>
        <dbReference type="ARBA" id="ARBA00022452"/>
    </source>
</evidence>
<protein>
    <submittedName>
        <fullName evidence="16">Ferric-rhodotorulic acid transporter</fullName>
    </submittedName>
</protein>
<keyword evidence="9" id="KW-0675">Receptor</keyword>
<evidence type="ECO:0000256" key="6">
    <source>
        <dbReference type="ARBA" id="ARBA00022729"/>
    </source>
</evidence>
<dbReference type="InterPro" id="IPR036942">
    <property type="entry name" value="Beta-barrel_TonB_sf"/>
</dbReference>
<dbReference type="InterPro" id="IPR039426">
    <property type="entry name" value="TonB-dep_rcpt-like"/>
</dbReference>
<evidence type="ECO:0000256" key="11">
    <source>
        <dbReference type="PROSITE-ProRule" id="PRU01360"/>
    </source>
</evidence>
<dbReference type="AlphaFoldDB" id="A0A0B3XYL7"/>
<feature type="signal peptide" evidence="13">
    <location>
        <begin position="1"/>
        <end position="24"/>
    </location>
</feature>
<sequence length="647" mass="71282">MKRVHFLPSLLVAASFPLAFSALAEGDLERVVVTGTRTPKLLASSPVKVDVVDKEDIARLSKGTLRQVLEVMPGVVVRRSQKDGYNVQLNGFNGDHVLVLINGQPIISPTGSSVDLDQISVANIKQIEIVRGAASVLYGSSAMGGVINIITEKVEGSQFAADYEASYFTDDAIDGDEFGHTSRVTAAKAVSNWQLGITAQNITNPGFDYDNETTSQDGGAVDKSFVQVSLSTLINNISVQYKGQWLDEQKNKPQSSIPGQATIISYLSNVTQWQHDVRVEQQYDWHINTRYLSHNEESGNSNGLRQTDIQLAELEAQKIYSTEDMEWVGGLVLHGDTLDQQNLSTGTVEVDDVSRESAELYLQGNWQINDTQLLAGARIQNDSDFGWHTAFKASASQSFNAEHTSWQVRAGAGSSYRVPNLKERYYTFDHSNLGYMVLGNDALTPETALNANLGANLRVEPTQSDWLYHLDINLHYTKADDFITTAIDVDASQEAGLDISVYQNLDEATLYGADLSASAQNDNWQWQLNYSYLVAEDGSSQHLPERPTHLVKASITYQFSQTDTSLQIYGVHEGNVSPSSGYTSIAKDSFTTLNAVVQHQLTPQWQARLGLENLTDEHRSTDALLAGSFDARPIAARRLYLGVSYQY</sequence>
<dbReference type="CDD" id="cd01347">
    <property type="entry name" value="ligand_gated_channel"/>
    <property type="match status" value="1"/>
</dbReference>
<evidence type="ECO:0000256" key="10">
    <source>
        <dbReference type="ARBA" id="ARBA00023237"/>
    </source>
</evidence>
<dbReference type="Gene3D" id="2.40.170.20">
    <property type="entry name" value="TonB-dependent receptor, beta-barrel domain"/>
    <property type="match status" value="1"/>
</dbReference>
<feature type="domain" description="TonB-dependent receptor plug" evidence="15">
    <location>
        <begin position="44"/>
        <end position="146"/>
    </location>
</feature>
<keyword evidence="3 11" id="KW-0813">Transport</keyword>
<dbReference type="PROSITE" id="PS52016">
    <property type="entry name" value="TONB_DEPENDENT_REC_3"/>
    <property type="match status" value="1"/>
</dbReference>
<accession>A0A0B3XYL7</accession>
<dbReference type="GO" id="GO:0015344">
    <property type="term" value="F:siderophore uptake transmembrane transporter activity"/>
    <property type="evidence" value="ECO:0007669"/>
    <property type="project" value="TreeGrafter"/>
</dbReference>
<dbReference type="GO" id="GO:0009279">
    <property type="term" value="C:cell outer membrane"/>
    <property type="evidence" value="ECO:0007669"/>
    <property type="project" value="UniProtKB-SubCell"/>
</dbReference>
<organism evidence="16 17">
    <name type="scientific">Alteromonas marina</name>
    <dbReference type="NCBI Taxonomy" id="203795"/>
    <lineage>
        <taxon>Bacteria</taxon>
        <taxon>Pseudomonadati</taxon>
        <taxon>Pseudomonadota</taxon>
        <taxon>Gammaproteobacteria</taxon>
        <taxon>Alteromonadales</taxon>
        <taxon>Alteromonadaceae</taxon>
        <taxon>Alteromonas/Salinimonas group</taxon>
        <taxon>Alteromonas</taxon>
    </lineage>
</organism>
<dbReference type="OrthoDB" id="9764669at2"/>
<dbReference type="Pfam" id="PF00593">
    <property type="entry name" value="TonB_dep_Rec_b-barrel"/>
    <property type="match status" value="1"/>
</dbReference>
<proteinExistence type="inferred from homology"/>
<evidence type="ECO:0000259" key="14">
    <source>
        <dbReference type="Pfam" id="PF00593"/>
    </source>
</evidence>
<keyword evidence="5 11" id="KW-0812">Transmembrane</keyword>
<keyword evidence="8 11" id="KW-0472">Membrane</keyword>
<comment type="subcellular location">
    <subcellularLocation>
        <location evidence="1 11">Cell outer membrane</location>
        <topology evidence="1 11">Multi-pass membrane protein</topology>
    </subcellularLocation>
</comment>
<evidence type="ECO:0000256" key="9">
    <source>
        <dbReference type="ARBA" id="ARBA00023170"/>
    </source>
</evidence>
<comment type="caution">
    <text evidence="16">The sequence shown here is derived from an EMBL/GenBank/DDBJ whole genome shotgun (WGS) entry which is preliminary data.</text>
</comment>